<reference evidence="1" key="1">
    <citation type="submission" date="2023-08" db="EMBL/GenBank/DDBJ databases">
        <authorList>
            <person name="Alioto T."/>
            <person name="Alioto T."/>
            <person name="Gomez Garrido J."/>
        </authorList>
    </citation>
    <scope>NUCLEOTIDE SEQUENCE</scope>
</reference>
<protein>
    <recommendedName>
        <fullName evidence="3">LINE-1 type transposase domain-containing 1</fullName>
    </recommendedName>
</protein>
<keyword evidence="2" id="KW-1185">Reference proteome</keyword>
<dbReference type="AlphaFoldDB" id="A0AAV1GG53"/>
<name>A0AAV1GG53_XYRNO</name>
<dbReference type="Gene3D" id="3.30.250.20">
    <property type="entry name" value="L1 transposable element, C-terminal domain"/>
    <property type="match status" value="1"/>
</dbReference>
<evidence type="ECO:0008006" key="3">
    <source>
        <dbReference type="Google" id="ProtNLM"/>
    </source>
</evidence>
<dbReference type="Proteomes" id="UP001178508">
    <property type="component" value="Chromosome 14"/>
</dbReference>
<dbReference type="InterPro" id="IPR004244">
    <property type="entry name" value="Transposase_22"/>
</dbReference>
<evidence type="ECO:0000313" key="2">
    <source>
        <dbReference type="Proteomes" id="UP001178508"/>
    </source>
</evidence>
<sequence length="315" mass="34727">MEPSTPSPTSYQDDKKLKTASDGALQTIYTADSAAADGTSVSSVVLRISSAVTEIKESLDNLRKEVSNTSATVTVMQADLVCMKSKTSQIEKEFITLNKSITTLSSCTDLIQADVRKQRDIIGSNIEKIKNLTDRLAEMEDSTHRSNLRIISLPGGAEGGDAITFLQRHLPVWPPSLSSRGKIEIKRAHRIYSAAKSDGKNLNRTLIFKLLGYSDRKAIMDTYRAAGSSPSHKGHRLLLFADYCPSTSKLRKAFTQVMSSLRKKGIQHFLIYPAKLRVSVLVENSGRCCVFADGWCVTQIMSLLDPSVWLCDSNF</sequence>
<dbReference type="PANTHER" id="PTHR11505">
    <property type="entry name" value="L1 TRANSPOSABLE ELEMENT-RELATED"/>
    <property type="match status" value="1"/>
</dbReference>
<dbReference type="InterPro" id="IPR042566">
    <property type="entry name" value="L1_C"/>
</dbReference>
<accession>A0AAV1GG53</accession>
<gene>
    <name evidence="1" type="ORF">XNOV1_A024274</name>
</gene>
<organism evidence="1 2">
    <name type="scientific">Xyrichtys novacula</name>
    <name type="common">Pearly razorfish</name>
    <name type="synonym">Hemipteronotus novacula</name>
    <dbReference type="NCBI Taxonomy" id="13765"/>
    <lineage>
        <taxon>Eukaryota</taxon>
        <taxon>Metazoa</taxon>
        <taxon>Chordata</taxon>
        <taxon>Craniata</taxon>
        <taxon>Vertebrata</taxon>
        <taxon>Euteleostomi</taxon>
        <taxon>Actinopterygii</taxon>
        <taxon>Neopterygii</taxon>
        <taxon>Teleostei</taxon>
        <taxon>Neoteleostei</taxon>
        <taxon>Acanthomorphata</taxon>
        <taxon>Eupercaria</taxon>
        <taxon>Labriformes</taxon>
        <taxon>Labridae</taxon>
        <taxon>Xyrichtys</taxon>
    </lineage>
</organism>
<proteinExistence type="predicted"/>
<evidence type="ECO:0000313" key="1">
    <source>
        <dbReference type="EMBL" id="CAJ1071498.1"/>
    </source>
</evidence>
<dbReference type="EMBL" id="OY660877">
    <property type="protein sequence ID" value="CAJ1071498.1"/>
    <property type="molecule type" value="Genomic_DNA"/>
</dbReference>